<keyword evidence="1" id="KW-0378">Hydrolase</keyword>
<evidence type="ECO:0000313" key="3">
    <source>
        <dbReference type="Proteomes" id="UP001597389"/>
    </source>
</evidence>
<comment type="caution">
    <text evidence="2">The sequence shown here is derived from an EMBL/GenBank/DDBJ whole genome shotgun (WGS) entry which is preliminary data.</text>
</comment>
<evidence type="ECO:0000313" key="2">
    <source>
        <dbReference type="EMBL" id="MFD2159906.1"/>
    </source>
</evidence>
<feature type="non-terminal residue" evidence="2">
    <location>
        <position position="1"/>
    </location>
</feature>
<dbReference type="RefSeq" id="WP_377178493.1">
    <property type="nucleotide sequence ID" value="NZ_JBHUJB010000059.1"/>
</dbReference>
<dbReference type="Gene3D" id="3.75.10.10">
    <property type="entry name" value="L-arginine/glycine Amidinotransferase, Chain A"/>
    <property type="match status" value="1"/>
</dbReference>
<keyword evidence="3" id="KW-1185">Reference proteome</keyword>
<dbReference type="InterPro" id="IPR007466">
    <property type="entry name" value="Peptidyl-Arg-deiminase_porph"/>
</dbReference>
<sequence>KPLEKSRIEGLHEKPLKSVPFGTDRYRSHFVLEGGSVHVDGEGTVITTEECLLSPGRNPGADKQKIEQVLKDYLNVEKVVWIKRGVYRDETSGHVDNLVHYCAPGVVALTWTDDKEDPQYEISKEAYDLLSNETDAKGRKLKVVKLHQPGPLYHTAEEAEGIDLAESGMERSEGDRLAGSYCNFYIGNTRIVYPLLDEKHDASIGEILKEVFPDKEIVGVEAREILLGGGNIHCITQQVPKYQ</sequence>
<dbReference type="EMBL" id="JBHUJB010000059">
    <property type="protein sequence ID" value="MFD2159906.1"/>
    <property type="molecule type" value="Genomic_DNA"/>
</dbReference>
<dbReference type="PANTHER" id="PTHR31377">
    <property type="entry name" value="AGMATINE DEIMINASE-RELATED"/>
    <property type="match status" value="1"/>
</dbReference>
<organism evidence="2 3">
    <name type="scientific">Rubritalea tangerina</name>
    <dbReference type="NCBI Taxonomy" id="430798"/>
    <lineage>
        <taxon>Bacteria</taxon>
        <taxon>Pseudomonadati</taxon>
        <taxon>Verrucomicrobiota</taxon>
        <taxon>Verrucomicrobiia</taxon>
        <taxon>Verrucomicrobiales</taxon>
        <taxon>Rubritaleaceae</taxon>
        <taxon>Rubritalea</taxon>
    </lineage>
</organism>
<name>A0ABW4ZDG2_9BACT</name>
<dbReference type="SUPFAM" id="SSF55909">
    <property type="entry name" value="Pentein"/>
    <property type="match status" value="1"/>
</dbReference>
<gene>
    <name evidence="2" type="ORF">ACFSW8_13440</name>
</gene>
<dbReference type="PANTHER" id="PTHR31377:SF0">
    <property type="entry name" value="AGMATINE DEIMINASE-RELATED"/>
    <property type="match status" value="1"/>
</dbReference>
<reference evidence="3" key="1">
    <citation type="journal article" date="2019" name="Int. J. Syst. Evol. Microbiol.">
        <title>The Global Catalogue of Microorganisms (GCM) 10K type strain sequencing project: providing services to taxonomists for standard genome sequencing and annotation.</title>
        <authorList>
            <consortium name="The Broad Institute Genomics Platform"/>
            <consortium name="The Broad Institute Genome Sequencing Center for Infectious Disease"/>
            <person name="Wu L."/>
            <person name="Ma J."/>
        </authorList>
    </citation>
    <scope>NUCLEOTIDE SEQUENCE [LARGE SCALE GENOMIC DNA]</scope>
    <source>
        <strain evidence="3">CCUG 57942</strain>
    </source>
</reference>
<proteinExistence type="predicted"/>
<protein>
    <submittedName>
        <fullName evidence="2">Agmatine deiminase family protein</fullName>
    </submittedName>
</protein>
<dbReference type="Pfam" id="PF04371">
    <property type="entry name" value="PAD_porph"/>
    <property type="match status" value="1"/>
</dbReference>
<dbReference type="Proteomes" id="UP001597389">
    <property type="component" value="Unassembled WGS sequence"/>
</dbReference>
<accession>A0ABW4ZDG2</accession>
<evidence type="ECO:0000256" key="1">
    <source>
        <dbReference type="ARBA" id="ARBA00022801"/>
    </source>
</evidence>